<proteinExistence type="predicted"/>
<name>A0A5J4RSD3_9ZZZZ</name>
<dbReference type="AlphaFoldDB" id="A0A5J4RSD3"/>
<accession>A0A5J4RSD3</accession>
<gene>
    <name evidence="1" type="ORF">EZS27_015205</name>
</gene>
<protein>
    <submittedName>
        <fullName evidence="1">Uncharacterized protein</fullName>
    </submittedName>
</protein>
<sequence length="225" mass="25830">MSIGFIAAAAEIGTKIAEIAKVSEAKLHEIISEAAQESVREISKFSLEKMELDVEALKKPELPGHNVENSARVLETFLKEERINYYFETPLKREEMLCQLGENILSALDIQDKGIKIIFKEMPPNSYGVYNHSERTLTINQRFIENPELLRDAIDTIIHEARHAYQHCAVETFTNSESYIWAGNFRSYIRPEWDFEDYEKQPVEVDARNFAASVVEKALNNILYG</sequence>
<evidence type="ECO:0000313" key="1">
    <source>
        <dbReference type="EMBL" id="KAA6336649.1"/>
    </source>
</evidence>
<reference evidence="1" key="1">
    <citation type="submission" date="2019-03" db="EMBL/GenBank/DDBJ databases">
        <title>Single cell metagenomics reveals metabolic interactions within the superorganism composed of flagellate Streblomastix strix and complex community of Bacteroidetes bacteria on its surface.</title>
        <authorList>
            <person name="Treitli S.C."/>
            <person name="Kolisko M."/>
            <person name="Husnik F."/>
            <person name="Keeling P."/>
            <person name="Hampl V."/>
        </authorList>
    </citation>
    <scope>NUCLEOTIDE SEQUENCE</scope>
    <source>
        <strain evidence="1">STM</strain>
    </source>
</reference>
<comment type="caution">
    <text evidence="1">The sequence shown here is derived from an EMBL/GenBank/DDBJ whole genome shotgun (WGS) entry which is preliminary data.</text>
</comment>
<organism evidence="1">
    <name type="scientific">termite gut metagenome</name>
    <dbReference type="NCBI Taxonomy" id="433724"/>
    <lineage>
        <taxon>unclassified sequences</taxon>
        <taxon>metagenomes</taxon>
        <taxon>organismal metagenomes</taxon>
    </lineage>
</organism>
<dbReference type="EMBL" id="SNRY01000773">
    <property type="protein sequence ID" value="KAA6336649.1"/>
    <property type="molecule type" value="Genomic_DNA"/>
</dbReference>